<accession>A0A1B4XFF6</accession>
<dbReference type="InterPro" id="IPR000182">
    <property type="entry name" value="GNAT_dom"/>
</dbReference>
<keyword evidence="2" id="KW-0808">Transferase</keyword>
<dbReference type="GO" id="GO:0016747">
    <property type="term" value="F:acyltransferase activity, transferring groups other than amino-acyl groups"/>
    <property type="evidence" value="ECO:0007669"/>
    <property type="project" value="InterPro"/>
</dbReference>
<dbReference type="PANTHER" id="PTHR43415">
    <property type="entry name" value="SPERMIDINE N(1)-ACETYLTRANSFERASE"/>
    <property type="match status" value="1"/>
</dbReference>
<protein>
    <submittedName>
        <fullName evidence="2">Acetyltransferase</fullName>
    </submittedName>
</protein>
<feature type="domain" description="N-acetyltransferase" evidence="1">
    <location>
        <begin position="22"/>
        <end position="180"/>
    </location>
</feature>
<dbReference type="FunCoup" id="A0A1B4XFF6">
    <property type="interactions" value="128"/>
</dbReference>
<keyword evidence="3" id="KW-1185">Reference proteome</keyword>
<dbReference type="Proteomes" id="UP000243180">
    <property type="component" value="Chromosome"/>
</dbReference>
<dbReference type="InterPro" id="IPR016181">
    <property type="entry name" value="Acyl_CoA_acyltransferase"/>
</dbReference>
<organism evidence="2 3">
    <name type="scientific">Sulfuricaulis limicola</name>
    <dbReference type="NCBI Taxonomy" id="1620215"/>
    <lineage>
        <taxon>Bacteria</taxon>
        <taxon>Pseudomonadati</taxon>
        <taxon>Pseudomonadota</taxon>
        <taxon>Gammaproteobacteria</taxon>
        <taxon>Acidiferrobacterales</taxon>
        <taxon>Acidiferrobacteraceae</taxon>
        <taxon>Sulfuricaulis</taxon>
    </lineage>
</organism>
<dbReference type="SUPFAM" id="SSF55729">
    <property type="entry name" value="Acyl-CoA N-acyltransferases (Nat)"/>
    <property type="match status" value="1"/>
</dbReference>
<dbReference type="EMBL" id="AP014879">
    <property type="protein sequence ID" value="BAV33530.1"/>
    <property type="molecule type" value="Genomic_DNA"/>
</dbReference>
<dbReference type="KEGG" id="slim:SCL_1217"/>
<dbReference type="Gene3D" id="3.40.630.30">
    <property type="match status" value="1"/>
</dbReference>
<evidence type="ECO:0000313" key="2">
    <source>
        <dbReference type="EMBL" id="BAV33530.1"/>
    </source>
</evidence>
<dbReference type="RefSeq" id="WP_096360371.1">
    <property type="nucleotide sequence ID" value="NZ_AP014879.1"/>
</dbReference>
<dbReference type="OrthoDB" id="9801656at2"/>
<evidence type="ECO:0000259" key="1">
    <source>
        <dbReference type="PROSITE" id="PS51186"/>
    </source>
</evidence>
<evidence type="ECO:0000313" key="3">
    <source>
        <dbReference type="Proteomes" id="UP000243180"/>
    </source>
</evidence>
<dbReference type="InParanoid" id="A0A1B4XFF6"/>
<dbReference type="PANTHER" id="PTHR43415:SF3">
    <property type="entry name" value="GNAT-FAMILY ACETYLTRANSFERASE"/>
    <property type="match status" value="1"/>
</dbReference>
<sequence>MLRIDGKKVYLVPFEEKHLVDPAYYAWLTDFEVVRYIGRDEYLKPIQFEKVREYVEELWRNRYCSFFAMHHSGDDAFIGTAKINYLNEAGFSTRTADIGIMIGDRGYWGKGMATDALFAICNYAFNDLSARKLTAGAVSANKAVIRAFQKIGFLEEGRLRKKLLISGEYMDHVLLGCFREELHPVI</sequence>
<gene>
    <name evidence="2" type="ORF">SCL_1217</name>
</gene>
<dbReference type="AlphaFoldDB" id="A0A1B4XFF6"/>
<dbReference type="Pfam" id="PF13302">
    <property type="entry name" value="Acetyltransf_3"/>
    <property type="match status" value="1"/>
</dbReference>
<dbReference type="PROSITE" id="PS51186">
    <property type="entry name" value="GNAT"/>
    <property type="match status" value="1"/>
</dbReference>
<proteinExistence type="predicted"/>
<reference evidence="2 3" key="1">
    <citation type="submission" date="2015-05" db="EMBL/GenBank/DDBJ databases">
        <title>Complete genome sequence of a sulfur-oxidizing gammaproteobacterium strain HA5.</title>
        <authorList>
            <person name="Miura A."/>
            <person name="Kojima H."/>
            <person name="Fukui M."/>
        </authorList>
    </citation>
    <scope>NUCLEOTIDE SEQUENCE [LARGE SCALE GENOMIC DNA]</scope>
    <source>
        <strain evidence="2 3">HA5</strain>
    </source>
</reference>
<name>A0A1B4XFF6_9GAMM</name>